<sequence length="209" mass="23459">MDQALAAGGATYLLSFTLYFELIIYSGRNLPEYTSGLIDTAFSRIPNERPSLNDQLPFHGTIQEHIRLINSCRATLQVLIKDYRPELMNSGSEPITGVLIDSVGHAVVGMFLNPPLQLETNFCASDLCRRTQNEILAAFEHVTESNFRYGRSRESGRRNCTEMGRKKRKEVKVDAVDFGYGLSSDFADGGNRFLVATRQDSHNGFNGWR</sequence>
<organism evidence="1 2">
    <name type="scientific">Paracoccidioides lutzii (strain ATCC MYA-826 / Pb01)</name>
    <name type="common">Paracoccidioides brasiliensis</name>
    <dbReference type="NCBI Taxonomy" id="502779"/>
    <lineage>
        <taxon>Eukaryota</taxon>
        <taxon>Fungi</taxon>
        <taxon>Dikarya</taxon>
        <taxon>Ascomycota</taxon>
        <taxon>Pezizomycotina</taxon>
        <taxon>Eurotiomycetes</taxon>
        <taxon>Eurotiomycetidae</taxon>
        <taxon>Onygenales</taxon>
        <taxon>Ajellomycetaceae</taxon>
        <taxon>Paracoccidioides</taxon>
    </lineage>
</organism>
<protein>
    <submittedName>
        <fullName evidence="1">Uncharacterized protein</fullName>
    </submittedName>
</protein>
<name>A0A0A2VJN9_PARBA</name>
<dbReference type="RefSeq" id="XP_015702649.1">
    <property type="nucleotide sequence ID" value="XM_015847737.1"/>
</dbReference>
<reference evidence="1 2" key="1">
    <citation type="journal article" date="2011" name="PLoS Genet.">
        <title>Comparative genomic analysis of human fungal pathogens causing paracoccidioidomycosis.</title>
        <authorList>
            <person name="Desjardins C.A."/>
            <person name="Champion M.D."/>
            <person name="Holder J.W."/>
            <person name="Muszewska A."/>
            <person name="Goldberg J."/>
            <person name="Bailao A.M."/>
            <person name="Brigido M.M."/>
            <person name="Ferreira M.E."/>
            <person name="Garcia A.M."/>
            <person name="Grynberg M."/>
            <person name="Gujja S."/>
            <person name="Heiman D.I."/>
            <person name="Henn M.R."/>
            <person name="Kodira C.D."/>
            <person name="Leon-Narvaez H."/>
            <person name="Longo L.V."/>
            <person name="Ma L.J."/>
            <person name="Malavazi I."/>
            <person name="Matsuo A.L."/>
            <person name="Morais F.V."/>
            <person name="Pereira M."/>
            <person name="Rodriguez-Brito S."/>
            <person name="Sakthikumar S."/>
            <person name="Salem-Izacc S.M."/>
            <person name="Sykes S.M."/>
            <person name="Teixeira M.M."/>
            <person name="Vallejo M.C."/>
            <person name="Walter M.E."/>
            <person name="Yandava C."/>
            <person name="Young S."/>
            <person name="Zeng Q."/>
            <person name="Zucker J."/>
            <person name="Felipe M.S."/>
            <person name="Goldman G.H."/>
            <person name="Haas B.J."/>
            <person name="McEwen J.G."/>
            <person name="Nino-Vega G."/>
            <person name="Puccia R."/>
            <person name="San-Blas G."/>
            <person name="Soares C.M."/>
            <person name="Birren B.W."/>
            <person name="Cuomo C.A."/>
        </authorList>
    </citation>
    <scope>NUCLEOTIDE SEQUENCE [LARGE SCALE GENOMIC DNA]</scope>
    <source>
        <strain evidence="2">ATCC MYA-826 / Pb01</strain>
    </source>
</reference>
<dbReference type="HOGENOM" id="CLU_1315759_0_0_1"/>
<accession>A0A0A2VJN9</accession>
<dbReference type="KEGG" id="pbl:PAAG_12222"/>
<dbReference type="Proteomes" id="UP000002059">
    <property type="component" value="Partially assembled WGS sequence"/>
</dbReference>
<proteinExistence type="predicted"/>
<evidence type="ECO:0000313" key="1">
    <source>
        <dbReference type="EMBL" id="KGQ01094.1"/>
    </source>
</evidence>
<dbReference type="EMBL" id="KN294009">
    <property type="protein sequence ID" value="KGQ01094.1"/>
    <property type="molecule type" value="Genomic_DNA"/>
</dbReference>
<dbReference type="AlphaFoldDB" id="A0A0A2VJN9"/>
<dbReference type="GeneID" id="26970948"/>
<evidence type="ECO:0000313" key="2">
    <source>
        <dbReference type="Proteomes" id="UP000002059"/>
    </source>
</evidence>
<gene>
    <name evidence="1" type="ORF">PAAG_12222</name>
</gene>
<dbReference type="OrthoDB" id="9974981at2759"/>
<dbReference type="VEuPathDB" id="FungiDB:PAAG_12222"/>
<keyword evidence="2" id="KW-1185">Reference proteome</keyword>